<dbReference type="PRINTS" id="PR00722">
    <property type="entry name" value="CHYMOTRYPSIN"/>
</dbReference>
<gene>
    <name evidence="5" type="ORF">CTOB1V02_LOCUS8265</name>
</gene>
<dbReference type="InterPro" id="IPR043504">
    <property type="entry name" value="Peptidase_S1_PA_chymotrypsin"/>
</dbReference>
<accession>A0A7R8WF19</accession>
<dbReference type="PROSITE" id="PS50240">
    <property type="entry name" value="TRYPSIN_DOM"/>
    <property type="match status" value="1"/>
</dbReference>
<dbReference type="CDD" id="cd00190">
    <property type="entry name" value="Tryp_SPc"/>
    <property type="match status" value="1"/>
</dbReference>
<proteinExistence type="predicted"/>
<evidence type="ECO:0000256" key="4">
    <source>
        <dbReference type="ARBA" id="ARBA00023157"/>
    </source>
</evidence>
<dbReference type="AlphaFoldDB" id="A0A7R8WF19"/>
<evidence type="ECO:0000256" key="1">
    <source>
        <dbReference type="ARBA" id="ARBA00022670"/>
    </source>
</evidence>
<dbReference type="GO" id="GO:0006508">
    <property type="term" value="P:proteolysis"/>
    <property type="evidence" value="ECO:0007669"/>
    <property type="project" value="UniProtKB-KW"/>
</dbReference>
<evidence type="ECO:0000313" key="5">
    <source>
        <dbReference type="EMBL" id="CAD7230407.1"/>
    </source>
</evidence>
<dbReference type="InterPro" id="IPR018114">
    <property type="entry name" value="TRYPSIN_HIS"/>
</dbReference>
<name>A0A7R8WF19_9CRUS</name>
<dbReference type="InterPro" id="IPR001314">
    <property type="entry name" value="Peptidase_S1A"/>
</dbReference>
<dbReference type="SUPFAM" id="SSF50494">
    <property type="entry name" value="Trypsin-like serine proteases"/>
    <property type="match status" value="1"/>
</dbReference>
<organism evidence="5">
    <name type="scientific">Cyprideis torosa</name>
    <dbReference type="NCBI Taxonomy" id="163714"/>
    <lineage>
        <taxon>Eukaryota</taxon>
        <taxon>Metazoa</taxon>
        <taxon>Ecdysozoa</taxon>
        <taxon>Arthropoda</taxon>
        <taxon>Crustacea</taxon>
        <taxon>Oligostraca</taxon>
        <taxon>Ostracoda</taxon>
        <taxon>Podocopa</taxon>
        <taxon>Podocopida</taxon>
        <taxon>Cytherocopina</taxon>
        <taxon>Cytheroidea</taxon>
        <taxon>Cytherideidae</taxon>
        <taxon>Cyprideis</taxon>
    </lineage>
</organism>
<dbReference type="InterPro" id="IPR001254">
    <property type="entry name" value="Trypsin_dom"/>
</dbReference>
<dbReference type="Gene3D" id="2.40.10.10">
    <property type="entry name" value="Trypsin-like serine proteases"/>
    <property type="match status" value="1"/>
</dbReference>
<keyword evidence="2" id="KW-0378">Hydrolase</keyword>
<keyword evidence="4" id="KW-1015">Disulfide bond</keyword>
<dbReference type="SMART" id="SM00020">
    <property type="entry name" value="Tryp_SPc"/>
    <property type="match status" value="1"/>
</dbReference>
<keyword evidence="1" id="KW-0645">Protease</keyword>
<dbReference type="EMBL" id="OB662665">
    <property type="protein sequence ID" value="CAD7230407.1"/>
    <property type="molecule type" value="Genomic_DNA"/>
</dbReference>
<dbReference type="PROSITE" id="PS00134">
    <property type="entry name" value="TRYPSIN_HIS"/>
    <property type="match status" value="1"/>
</dbReference>
<dbReference type="InterPro" id="IPR009003">
    <property type="entry name" value="Peptidase_S1_PA"/>
</dbReference>
<dbReference type="GO" id="GO:0004252">
    <property type="term" value="F:serine-type endopeptidase activity"/>
    <property type="evidence" value="ECO:0007669"/>
    <property type="project" value="InterPro"/>
</dbReference>
<dbReference type="Pfam" id="PF00089">
    <property type="entry name" value="Trypsin"/>
    <property type="match status" value="1"/>
</dbReference>
<dbReference type="PANTHER" id="PTHR24252:SF7">
    <property type="entry name" value="HYALIN"/>
    <property type="match status" value="1"/>
</dbReference>
<evidence type="ECO:0000256" key="3">
    <source>
        <dbReference type="ARBA" id="ARBA00022825"/>
    </source>
</evidence>
<dbReference type="FunFam" id="2.40.10.10:FF:000006">
    <property type="entry name" value="Serine proteinase stubble"/>
    <property type="match status" value="1"/>
</dbReference>
<protein>
    <submittedName>
        <fullName evidence="5">Uncharacterized protein</fullName>
    </submittedName>
</protein>
<dbReference type="PROSITE" id="PS00135">
    <property type="entry name" value="TRYPSIN_SER"/>
    <property type="match status" value="1"/>
</dbReference>
<reference evidence="5" key="1">
    <citation type="submission" date="2020-11" db="EMBL/GenBank/DDBJ databases">
        <authorList>
            <person name="Tran Van P."/>
        </authorList>
    </citation>
    <scope>NUCLEOTIDE SEQUENCE</scope>
</reference>
<sequence length="267" mass="29008">MRPLTAKTPVSLYPIVAKSVQCGIRGTRIVGGSPAERGEFPSIVSLKVGRNHFCGGTLISEQWVLTAAHCVDDNMVRIISVAVGEHNVSGPEFPSDALIVKPSKIIRHIRYSSATFENDIALIKLRNQIRLENNKFAGVACLPDNNFDTYTGKNAIAAGWGLLQENGVSPSILQKVTLPVISNQKCSWLLRRHFDINSGHICAGLGEGGRDACRGDSGGPLYIGEDDKDYLVGITSFGVGCARPRLPGVWTRTSHYLNWIIQVINTN</sequence>
<dbReference type="PANTHER" id="PTHR24252">
    <property type="entry name" value="ACROSIN-RELATED"/>
    <property type="match status" value="1"/>
</dbReference>
<keyword evidence="3" id="KW-0720">Serine protease</keyword>
<dbReference type="OrthoDB" id="546450at2759"/>
<dbReference type="InterPro" id="IPR033116">
    <property type="entry name" value="TRYPSIN_SER"/>
</dbReference>
<evidence type="ECO:0000256" key="2">
    <source>
        <dbReference type="ARBA" id="ARBA00022801"/>
    </source>
</evidence>